<sequence length="530" mass="61009">MKKLNFNCYNYIPILFNIVFLICCNMAHSGPTILSSSIQNSSDEDGVIMQLTKFKLSEMTSFSSCCKRESLFVNLSIINFHDAPEGFDYNSWNVPEDLLKSVLNRYSLVEDYIKKLLLADLVRLPDHDEYEYMSVIIYSKYLININKKDKTKIFEVIDADEAASMFGYSKKDMNFFMGLMCYDYDFIGDESPYKLHDHDKIYTCMKSILSDLILLQTYGSDVLESSVGFNLLYILLYPKRFFNMDNTKCDCARQLDLLAILWEEIPVFTTKWRNMIEKDSNRFLEVAFFASGSVFKMMFDGITLKILDDNANVRGIVTDLLKMQNRKTGFSIIDYAILGRKKETFLYLLELMEHLDLLAYVQHFCYLLSEEDKCFIDSILGVENLGDNIKKIVYDLIRNSSTSVNHNSSDDEYCPIGSIVWDDCSGENILFERSSNKRKAVYDQFSDSTGDNMLLLNVSRKEPINLAGARKIHSGLKKHSGLKQHISINKISKAFSKLKIPHKGSYSVSYRNFDKSPDESIGSVRKLKTD</sequence>
<feature type="chain" id="PRO_5041644115" evidence="1">
    <location>
        <begin position="30"/>
        <end position="530"/>
    </location>
</feature>
<name>A0AA90SUK0_9GAMM</name>
<proteinExistence type="predicted"/>
<keyword evidence="1" id="KW-0732">Signal</keyword>
<organism evidence="2 3">
    <name type="scientific">Candidatus Endonucleibacter bathymodioli</name>
    <dbReference type="NCBI Taxonomy" id="539814"/>
    <lineage>
        <taxon>Bacteria</taxon>
        <taxon>Pseudomonadati</taxon>
        <taxon>Pseudomonadota</taxon>
        <taxon>Gammaproteobacteria</taxon>
        <taxon>Oceanospirillales</taxon>
        <taxon>Endozoicomonadaceae</taxon>
        <taxon>Candidatus Endonucleibacter</taxon>
    </lineage>
</organism>
<dbReference type="Proteomes" id="UP001178148">
    <property type="component" value="Unassembled WGS sequence"/>
</dbReference>
<gene>
    <name evidence="2" type="ORF">QS748_14500</name>
</gene>
<evidence type="ECO:0000313" key="3">
    <source>
        <dbReference type="Proteomes" id="UP001178148"/>
    </source>
</evidence>
<comment type="caution">
    <text evidence="2">The sequence shown here is derived from an EMBL/GenBank/DDBJ whole genome shotgun (WGS) entry which is preliminary data.</text>
</comment>
<dbReference type="AlphaFoldDB" id="A0AA90SUK0"/>
<reference evidence="2 3" key="1">
    <citation type="journal article" date="2023" name="bioRxiv">
        <title>An intranuclear bacterial parasite of deep-sea mussels expresses apoptosis inhibitors acquired from its host.</title>
        <authorList>
            <person name="Gonzalez Porras M.A."/>
            <person name="Assie A."/>
            <person name="Tietjen M."/>
            <person name="Violette M."/>
            <person name="Kleiner M."/>
            <person name="Gruber-Vodicka H."/>
            <person name="Dubilier N."/>
            <person name="Leisch N."/>
        </authorList>
    </citation>
    <scope>NUCLEOTIDE SEQUENCE [LARGE SCALE GENOMIC DNA]</scope>
    <source>
        <strain evidence="2">IAP13</strain>
    </source>
</reference>
<protein>
    <submittedName>
        <fullName evidence="2">Uncharacterized protein</fullName>
    </submittedName>
</protein>
<evidence type="ECO:0000313" key="2">
    <source>
        <dbReference type="EMBL" id="MDP0590324.1"/>
    </source>
</evidence>
<evidence type="ECO:0000256" key="1">
    <source>
        <dbReference type="SAM" id="SignalP"/>
    </source>
</evidence>
<dbReference type="EMBL" id="JASXSV010000045">
    <property type="protein sequence ID" value="MDP0590324.1"/>
    <property type="molecule type" value="Genomic_DNA"/>
</dbReference>
<keyword evidence="3" id="KW-1185">Reference proteome</keyword>
<accession>A0AA90SUK0</accession>
<feature type="signal peptide" evidence="1">
    <location>
        <begin position="1"/>
        <end position="29"/>
    </location>
</feature>